<accession>A0A8H5SN95</accession>
<feature type="non-terminal residue" evidence="2">
    <location>
        <position position="90"/>
    </location>
</feature>
<keyword evidence="2" id="KW-0808">Transferase</keyword>
<dbReference type="GO" id="GO:0008168">
    <property type="term" value="F:methyltransferase activity"/>
    <property type="evidence" value="ECO:0007669"/>
    <property type="project" value="UniProtKB-KW"/>
</dbReference>
<evidence type="ECO:0000313" key="3">
    <source>
        <dbReference type="Proteomes" id="UP000567885"/>
    </source>
</evidence>
<evidence type="ECO:0000256" key="1">
    <source>
        <dbReference type="SAM" id="MobiDB-lite"/>
    </source>
</evidence>
<dbReference type="GO" id="GO:0032259">
    <property type="term" value="P:methylation"/>
    <property type="evidence" value="ECO:0007669"/>
    <property type="project" value="UniProtKB-KW"/>
</dbReference>
<dbReference type="AlphaFoldDB" id="A0A8H5SN95"/>
<keyword evidence="3" id="KW-1185">Reference proteome</keyword>
<dbReference type="OrthoDB" id="5106473at2759"/>
<reference evidence="2 3" key="1">
    <citation type="submission" date="2020-05" db="EMBL/GenBank/DDBJ databases">
        <title>Identification and distribution of gene clusters putatively required for synthesis of sphingolipid metabolism inhibitors in phylogenetically diverse species of the filamentous fungus Fusarium.</title>
        <authorList>
            <person name="Kim H.-S."/>
            <person name="Busman M."/>
            <person name="Brown D.W."/>
            <person name="Divon H."/>
            <person name="Uhlig S."/>
            <person name="Proctor R.H."/>
        </authorList>
    </citation>
    <scope>NUCLEOTIDE SEQUENCE [LARGE SCALE GENOMIC DNA]</scope>
    <source>
        <strain evidence="2 3">NRRL 20693</strain>
    </source>
</reference>
<dbReference type="Proteomes" id="UP000567885">
    <property type="component" value="Unassembled WGS sequence"/>
</dbReference>
<protein>
    <submittedName>
        <fullName evidence="2">Methyltransferase</fullName>
    </submittedName>
</protein>
<gene>
    <name evidence="2" type="ORF">FHETE_10818</name>
</gene>
<comment type="caution">
    <text evidence="2">The sequence shown here is derived from an EMBL/GenBank/DDBJ whole genome shotgun (WGS) entry which is preliminary data.</text>
</comment>
<sequence length="90" mass="9380">MSAAPAEAPEPGNVTAQADNAPADSAPAQEMLAPTHWENPNAGDDSDTDSSLGDDVASSTASINSSILDYRTINGRTYHAERGEAQYWAS</sequence>
<dbReference type="EMBL" id="JAAGWQ010000319">
    <property type="protein sequence ID" value="KAF5656769.1"/>
    <property type="molecule type" value="Genomic_DNA"/>
</dbReference>
<organism evidence="2 3">
    <name type="scientific">Fusarium heterosporum</name>
    <dbReference type="NCBI Taxonomy" id="42747"/>
    <lineage>
        <taxon>Eukaryota</taxon>
        <taxon>Fungi</taxon>
        <taxon>Dikarya</taxon>
        <taxon>Ascomycota</taxon>
        <taxon>Pezizomycotina</taxon>
        <taxon>Sordariomycetes</taxon>
        <taxon>Hypocreomycetidae</taxon>
        <taxon>Hypocreales</taxon>
        <taxon>Nectriaceae</taxon>
        <taxon>Fusarium</taxon>
        <taxon>Fusarium heterosporum species complex</taxon>
    </lineage>
</organism>
<name>A0A8H5SN95_FUSHE</name>
<evidence type="ECO:0000313" key="2">
    <source>
        <dbReference type="EMBL" id="KAF5656769.1"/>
    </source>
</evidence>
<feature type="region of interest" description="Disordered" evidence="1">
    <location>
        <begin position="1"/>
        <end position="61"/>
    </location>
</feature>
<proteinExistence type="predicted"/>
<keyword evidence="2" id="KW-0489">Methyltransferase</keyword>